<keyword evidence="2" id="KW-1185">Reference proteome</keyword>
<comment type="caution">
    <text evidence="1">The sequence shown here is derived from an EMBL/GenBank/DDBJ whole genome shotgun (WGS) entry which is preliminary data.</text>
</comment>
<dbReference type="EMBL" id="JAUQSX010000004">
    <property type="protein sequence ID" value="MDO7846675.1"/>
    <property type="molecule type" value="Genomic_DNA"/>
</dbReference>
<dbReference type="Proteomes" id="UP001167796">
    <property type="component" value="Unassembled WGS sequence"/>
</dbReference>
<accession>A0ABT9AA11</accession>
<name>A0ABT9AA11_9BACT</name>
<dbReference type="RefSeq" id="WP_305011358.1">
    <property type="nucleotide sequence ID" value="NZ_JAUQSX010000004.1"/>
</dbReference>
<evidence type="ECO:0008006" key="3">
    <source>
        <dbReference type="Google" id="ProtNLM"/>
    </source>
</evidence>
<evidence type="ECO:0000313" key="1">
    <source>
        <dbReference type="EMBL" id="MDO7846675.1"/>
    </source>
</evidence>
<proteinExistence type="predicted"/>
<reference evidence="1" key="1">
    <citation type="submission" date="2023-07" db="EMBL/GenBank/DDBJ databases">
        <authorList>
            <person name="Kim M.K."/>
        </authorList>
    </citation>
    <scope>NUCLEOTIDE SEQUENCE</scope>
    <source>
        <strain evidence="1">M29</strain>
    </source>
</reference>
<protein>
    <recommendedName>
        <fullName evidence="3">STAS/SEC14 domain-containing protein</fullName>
    </recommendedName>
</protein>
<sequence length="133" mass="14975">MEKVFASPHINIYLHSGPVPVLELVWLDFANSDELRAALLEGLRLGRQHNIKAWLADNRLLRAIRPKDFEWMGPAIITPLHELGVRHIAVVESQDAINRFGVNAFMASVIPNTRITSQNFSTIEAARVWALQA</sequence>
<gene>
    <name evidence="1" type="ORF">Q5H92_09930</name>
</gene>
<organism evidence="1 2">
    <name type="scientific">Hymenobacter mellowenesis</name>
    <dbReference type="NCBI Taxonomy" id="3063995"/>
    <lineage>
        <taxon>Bacteria</taxon>
        <taxon>Pseudomonadati</taxon>
        <taxon>Bacteroidota</taxon>
        <taxon>Cytophagia</taxon>
        <taxon>Cytophagales</taxon>
        <taxon>Hymenobacteraceae</taxon>
        <taxon>Hymenobacter</taxon>
    </lineage>
</organism>
<evidence type="ECO:0000313" key="2">
    <source>
        <dbReference type="Proteomes" id="UP001167796"/>
    </source>
</evidence>